<dbReference type="SUPFAM" id="SSF140959">
    <property type="entry name" value="Indolic compounds 2,3-dioxygenase-like"/>
    <property type="match status" value="1"/>
</dbReference>
<feature type="compositionally biased region" description="Basic and acidic residues" evidence="6">
    <location>
        <begin position="355"/>
        <end position="369"/>
    </location>
</feature>
<protein>
    <recommendedName>
        <fullName evidence="5">Indoleamine 2,3-dioxygenase</fullName>
        <ecNumber evidence="5">1.13.11.52</ecNumber>
    </recommendedName>
</protein>
<dbReference type="PANTHER" id="PTHR28657">
    <property type="entry name" value="INDOLEAMINE 2,3-DIOXYGENASE"/>
    <property type="match status" value="1"/>
</dbReference>
<dbReference type="GO" id="GO:0019441">
    <property type="term" value="P:L-tryptophan catabolic process to kynurenine"/>
    <property type="evidence" value="ECO:0007669"/>
    <property type="project" value="UniProtKB-UniRule"/>
</dbReference>
<comment type="catalytic activity">
    <reaction evidence="5">
        <text>L-tryptophan + O2 = N-formyl-L-kynurenine</text>
        <dbReference type="Rhea" id="RHEA:24536"/>
        <dbReference type="ChEBI" id="CHEBI:15379"/>
        <dbReference type="ChEBI" id="CHEBI:57912"/>
        <dbReference type="ChEBI" id="CHEBI:58629"/>
    </reaction>
</comment>
<feature type="binding site" description="proximal binding residue" evidence="4">
    <location>
        <position position="337"/>
    </location>
    <ligand>
        <name>heme b</name>
        <dbReference type="ChEBI" id="CHEBI:60344"/>
    </ligand>
    <ligandPart>
        <name>Fe</name>
        <dbReference type="ChEBI" id="CHEBI:18248"/>
    </ligandPart>
</feature>
<sequence length="407" mass="45622">MAELLASLENYRVSSESGFLPSCPPLERLPNLYYEPWETVATSLAKFIDNGTLKKRVHSMPVLSTAFLLTEEEWRRACDTGRLPLSISQPMIEVSSYLGLPPVPTYAGQALWNFRRVGDSYLALRPEDVETLVSFTGSSEESGFFAVILSIEARGAELIPTMLEGIEAARRQDSRLLMDCFRTAAGVLTDIASLLQGMHKNCNQEFFYHRLRPFLDGIRNLDSVGLPDGVFFEEKHGGQYRKYFGPSNAQSSLFAFIDITLGIKHEQEGFEGKTATHKNTYLKEMRIYMPRPHRELLNDVERVANIREFVCAHPEDMRLQDTYADCLAALAHVRQAHIQMVARYVVIMAKRPLAEKSDGQSNSDARRGEGVNGTGGTSSMSFLKSVRNSVLQAKGETASKIHAYPQR</sequence>
<evidence type="ECO:0000256" key="4">
    <source>
        <dbReference type="PIRSR" id="PIRSR600898-1"/>
    </source>
</evidence>
<evidence type="ECO:0000256" key="1">
    <source>
        <dbReference type="ARBA" id="ARBA00007119"/>
    </source>
</evidence>
<dbReference type="Gene3D" id="1.20.58.480">
    <property type="match status" value="1"/>
</dbReference>
<evidence type="ECO:0000256" key="6">
    <source>
        <dbReference type="SAM" id="MobiDB-lite"/>
    </source>
</evidence>
<feature type="region of interest" description="Disordered" evidence="6">
    <location>
        <begin position="355"/>
        <end position="381"/>
    </location>
</feature>
<gene>
    <name evidence="7" type="ORF">ACHE_31323A</name>
</gene>
<dbReference type="RefSeq" id="XP_043135858.1">
    <property type="nucleotide sequence ID" value="XM_043278039.1"/>
</dbReference>
<evidence type="ECO:0000313" key="7">
    <source>
        <dbReference type="EMBL" id="BCR87336.1"/>
    </source>
</evidence>
<dbReference type="EC" id="1.13.11.52" evidence="5"/>
<keyword evidence="5" id="KW-0223">Dioxygenase</keyword>
<accession>A0A7R7ZNA6</accession>
<dbReference type="PANTHER" id="PTHR28657:SF5">
    <property type="entry name" value="INDOLEAMINE 2,3-DIOXYGENASE"/>
    <property type="match status" value="1"/>
</dbReference>
<keyword evidence="5" id="KW-0560">Oxidoreductase</keyword>
<dbReference type="InterPro" id="IPR000898">
    <property type="entry name" value="Indolamine_dOase"/>
</dbReference>
<evidence type="ECO:0000256" key="3">
    <source>
        <dbReference type="ARBA" id="ARBA00023004"/>
    </source>
</evidence>
<keyword evidence="3 4" id="KW-0408">Iron</keyword>
<dbReference type="Pfam" id="PF01231">
    <property type="entry name" value="IDO"/>
    <property type="match status" value="1"/>
</dbReference>
<dbReference type="EMBL" id="AP024418">
    <property type="protein sequence ID" value="BCR87336.1"/>
    <property type="molecule type" value="Genomic_DNA"/>
</dbReference>
<dbReference type="InterPro" id="IPR037217">
    <property type="entry name" value="Trp/Indoleamine_2_3_dOase-like"/>
</dbReference>
<evidence type="ECO:0000256" key="5">
    <source>
        <dbReference type="RuleBase" id="RU369119"/>
    </source>
</evidence>
<evidence type="ECO:0000256" key="2">
    <source>
        <dbReference type="ARBA" id="ARBA00022723"/>
    </source>
</evidence>
<dbReference type="GO" id="GO:0020037">
    <property type="term" value="F:heme binding"/>
    <property type="evidence" value="ECO:0007669"/>
    <property type="project" value="UniProtKB-UniRule"/>
</dbReference>
<proteinExistence type="inferred from homology"/>
<keyword evidence="4 5" id="KW-0349">Heme</keyword>
<keyword evidence="2 4" id="KW-0479">Metal-binding</keyword>
<reference evidence="7" key="2">
    <citation type="submission" date="2021-02" db="EMBL/GenBank/DDBJ databases">
        <title>Aspergillus chevalieri M1 genome sequence.</title>
        <authorList>
            <person name="Kadooka C."/>
            <person name="Mori K."/>
            <person name="Futagami T."/>
        </authorList>
    </citation>
    <scope>NUCLEOTIDE SEQUENCE</scope>
    <source>
        <strain evidence="7">M1</strain>
    </source>
</reference>
<keyword evidence="8" id="KW-1185">Reference proteome</keyword>
<dbReference type="GO" id="GO:0046872">
    <property type="term" value="F:metal ion binding"/>
    <property type="evidence" value="ECO:0007669"/>
    <property type="project" value="UniProtKB-UniRule"/>
</dbReference>
<reference evidence="7" key="1">
    <citation type="submission" date="2021-01" db="EMBL/GenBank/DDBJ databases">
        <authorList>
            <consortium name="Aspergillus chevalieri M1 genome sequencing consortium"/>
            <person name="Kazuki M."/>
            <person name="Futagami T."/>
        </authorList>
    </citation>
    <scope>NUCLEOTIDE SEQUENCE</scope>
    <source>
        <strain evidence="7">M1</strain>
    </source>
</reference>
<comment type="similarity">
    <text evidence="1 5">Belongs to the indoleamine 2,3-dioxygenase family.</text>
</comment>
<dbReference type="GO" id="GO:0034354">
    <property type="term" value="P:'de novo' NAD+ biosynthetic process from L-tryptophan"/>
    <property type="evidence" value="ECO:0007669"/>
    <property type="project" value="TreeGrafter"/>
</dbReference>
<dbReference type="GO" id="GO:0033754">
    <property type="term" value="F:indoleamine 2,3-dioxygenase activity"/>
    <property type="evidence" value="ECO:0007669"/>
    <property type="project" value="UniProtKB-EC"/>
</dbReference>
<dbReference type="KEGG" id="ache:ACHE_31323A"/>
<comment type="function">
    <text evidence="5">Produces N-formyl-kynurenine through the oxidation of tryptophan.</text>
</comment>
<dbReference type="GeneID" id="66981695"/>
<evidence type="ECO:0000313" key="8">
    <source>
        <dbReference type="Proteomes" id="UP000637239"/>
    </source>
</evidence>
<dbReference type="GO" id="GO:0005737">
    <property type="term" value="C:cytoplasm"/>
    <property type="evidence" value="ECO:0007669"/>
    <property type="project" value="TreeGrafter"/>
</dbReference>
<dbReference type="AlphaFoldDB" id="A0A7R7ZNA6"/>
<name>A0A7R7ZNA6_ASPCH</name>
<dbReference type="Proteomes" id="UP000637239">
    <property type="component" value="Chromosome 3"/>
</dbReference>
<organism evidence="7 8">
    <name type="scientific">Aspergillus chevalieri</name>
    <name type="common">Eurotium chevalieri</name>
    <dbReference type="NCBI Taxonomy" id="182096"/>
    <lineage>
        <taxon>Eukaryota</taxon>
        <taxon>Fungi</taxon>
        <taxon>Dikarya</taxon>
        <taxon>Ascomycota</taxon>
        <taxon>Pezizomycotina</taxon>
        <taxon>Eurotiomycetes</taxon>
        <taxon>Eurotiomycetidae</taxon>
        <taxon>Eurotiales</taxon>
        <taxon>Aspergillaceae</taxon>
        <taxon>Aspergillus</taxon>
        <taxon>Aspergillus subgen. Aspergillus</taxon>
    </lineage>
</organism>